<dbReference type="Proteomes" id="UP000198901">
    <property type="component" value="Unassembled WGS sequence"/>
</dbReference>
<keyword evidence="5 10" id="KW-0812">Transmembrane</keyword>
<organism evidence="11 12">
    <name type="scientific">Siphonobacter aquaeclarae</name>
    <dbReference type="NCBI Taxonomy" id="563176"/>
    <lineage>
        <taxon>Bacteria</taxon>
        <taxon>Pseudomonadati</taxon>
        <taxon>Bacteroidota</taxon>
        <taxon>Cytophagia</taxon>
        <taxon>Cytophagales</taxon>
        <taxon>Cytophagaceae</taxon>
        <taxon>Siphonobacter</taxon>
    </lineage>
</organism>
<feature type="transmembrane region" description="Helical" evidence="10">
    <location>
        <begin position="134"/>
        <end position="155"/>
    </location>
</feature>
<feature type="transmembrane region" description="Helical" evidence="10">
    <location>
        <begin position="200"/>
        <end position="220"/>
    </location>
</feature>
<dbReference type="Pfam" id="PF01554">
    <property type="entry name" value="MatE"/>
    <property type="match status" value="2"/>
</dbReference>
<evidence type="ECO:0000256" key="1">
    <source>
        <dbReference type="ARBA" id="ARBA00004651"/>
    </source>
</evidence>
<dbReference type="GO" id="GO:0042910">
    <property type="term" value="F:xenobiotic transmembrane transporter activity"/>
    <property type="evidence" value="ECO:0007669"/>
    <property type="project" value="InterPro"/>
</dbReference>
<evidence type="ECO:0000313" key="12">
    <source>
        <dbReference type="Proteomes" id="UP000198901"/>
    </source>
</evidence>
<comment type="subcellular location">
    <subcellularLocation>
        <location evidence="1">Cell membrane</location>
        <topology evidence="1">Multi-pass membrane protein</topology>
    </subcellularLocation>
</comment>
<feature type="transmembrane region" description="Helical" evidence="10">
    <location>
        <begin position="20"/>
        <end position="42"/>
    </location>
</feature>
<feature type="transmembrane region" description="Helical" evidence="10">
    <location>
        <begin position="167"/>
        <end position="188"/>
    </location>
</feature>
<evidence type="ECO:0000256" key="8">
    <source>
        <dbReference type="ARBA" id="ARBA00023136"/>
    </source>
</evidence>
<dbReference type="GO" id="GO:0005886">
    <property type="term" value="C:plasma membrane"/>
    <property type="evidence" value="ECO:0007669"/>
    <property type="project" value="UniProtKB-SubCell"/>
</dbReference>
<evidence type="ECO:0000256" key="3">
    <source>
        <dbReference type="ARBA" id="ARBA00022449"/>
    </source>
</evidence>
<evidence type="ECO:0000256" key="6">
    <source>
        <dbReference type="ARBA" id="ARBA00022989"/>
    </source>
</evidence>
<dbReference type="PANTHER" id="PTHR43298">
    <property type="entry name" value="MULTIDRUG RESISTANCE PROTEIN NORM-RELATED"/>
    <property type="match status" value="1"/>
</dbReference>
<evidence type="ECO:0000313" key="11">
    <source>
        <dbReference type="EMBL" id="SDM39413.1"/>
    </source>
</evidence>
<feature type="transmembrane region" description="Helical" evidence="10">
    <location>
        <begin position="400"/>
        <end position="419"/>
    </location>
</feature>
<sequence length="467" mass="50579">MKQLFTAYFNKSEASRMLNLAWPIVLSQLGIMLMGVVDVIQVGHIATDAKFALDAAGIANGVWNSIAVFGINAIGIIAPQISKAREEGQPDEIRKLFRAGIRVALLATLFCSLIIVLLSFKFEWFGQKDKVQDMAVPYLLIFTSSTLPMFLFLAVRQLADGMGLTRVAMYITLGAVGLNILLNYLLIYGNWFFPELGLNGAALSTLISRIFMAIGIWIYVRRQPELVPYLSKPLSVAGTTIADWTRKIIRLGTPAGCQGFFEIAVFALAAIMTGWLGEDQLAAHLIAINPASVTYMMTTGLASAGGIRVGAGIGQGNREAVLQSGRTALLLAVVFMTFTCLCFLLGNEFLVSLYIRDEEVASIAVILVMMAGVFQLFDGVQAVSLGLLRGMADVNLPTGITLVAYWIVGLPVGYLFAFVLGMDALGIWIGLTTGLAVAAVLLSWRFFHQVPKIDFSIRRAAPPVGLH</sequence>
<dbReference type="AlphaFoldDB" id="A0A1G9SVG2"/>
<dbReference type="PIRSF" id="PIRSF006603">
    <property type="entry name" value="DinF"/>
    <property type="match status" value="1"/>
</dbReference>
<dbReference type="PANTHER" id="PTHR43298:SF2">
    <property type="entry name" value="FMN_FAD EXPORTER YEEO-RELATED"/>
    <property type="match status" value="1"/>
</dbReference>
<feature type="transmembrane region" description="Helical" evidence="10">
    <location>
        <begin position="103"/>
        <end position="122"/>
    </location>
</feature>
<dbReference type="EMBL" id="FNGS01000006">
    <property type="protein sequence ID" value="SDM39413.1"/>
    <property type="molecule type" value="Genomic_DNA"/>
</dbReference>
<dbReference type="NCBIfam" id="TIGR00797">
    <property type="entry name" value="matE"/>
    <property type="match status" value="1"/>
</dbReference>
<keyword evidence="12" id="KW-1185">Reference proteome</keyword>
<dbReference type="InterPro" id="IPR048279">
    <property type="entry name" value="MdtK-like"/>
</dbReference>
<evidence type="ECO:0000256" key="7">
    <source>
        <dbReference type="ARBA" id="ARBA00023065"/>
    </source>
</evidence>
<keyword evidence="8 10" id="KW-0472">Membrane</keyword>
<keyword evidence="2" id="KW-0813">Transport</keyword>
<dbReference type="InterPro" id="IPR002528">
    <property type="entry name" value="MATE_fam"/>
</dbReference>
<feature type="transmembrane region" description="Helical" evidence="10">
    <location>
        <begin position="282"/>
        <end position="307"/>
    </location>
</feature>
<dbReference type="OrthoDB" id="9780160at2"/>
<protein>
    <recommendedName>
        <fullName evidence="9">Multidrug-efflux transporter</fullName>
    </recommendedName>
</protein>
<keyword evidence="4" id="KW-1003">Cell membrane</keyword>
<evidence type="ECO:0000256" key="5">
    <source>
        <dbReference type="ARBA" id="ARBA00022692"/>
    </source>
</evidence>
<feature type="transmembrane region" description="Helical" evidence="10">
    <location>
        <begin position="361"/>
        <end position="388"/>
    </location>
</feature>
<feature type="transmembrane region" description="Helical" evidence="10">
    <location>
        <begin position="425"/>
        <end position="447"/>
    </location>
</feature>
<dbReference type="GO" id="GO:0015297">
    <property type="term" value="F:antiporter activity"/>
    <property type="evidence" value="ECO:0007669"/>
    <property type="project" value="UniProtKB-KW"/>
</dbReference>
<reference evidence="11 12" key="1">
    <citation type="submission" date="2016-10" db="EMBL/GenBank/DDBJ databases">
        <authorList>
            <person name="de Groot N.N."/>
        </authorList>
    </citation>
    <scope>NUCLEOTIDE SEQUENCE [LARGE SCALE GENOMIC DNA]</scope>
    <source>
        <strain evidence="11 12">DSM 21668</strain>
    </source>
</reference>
<proteinExistence type="predicted"/>
<dbReference type="CDD" id="cd13131">
    <property type="entry name" value="MATE_NorM_like"/>
    <property type="match status" value="1"/>
</dbReference>
<evidence type="ECO:0000256" key="10">
    <source>
        <dbReference type="SAM" id="Phobius"/>
    </source>
</evidence>
<gene>
    <name evidence="11" type="ORF">SAMN04488090_3312</name>
</gene>
<keyword evidence="3" id="KW-0050">Antiport</keyword>
<evidence type="ECO:0000256" key="9">
    <source>
        <dbReference type="ARBA" id="ARBA00031636"/>
    </source>
</evidence>
<dbReference type="InterPro" id="IPR050222">
    <property type="entry name" value="MATE_MdtK"/>
</dbReference>
<evidence type="ECO:0000256" key="4">
    <source>
        <dbReference type="ARBA" id="ARBA00022475"/>
    </source>
</evidence>
<accession>A0A1G9SVG2</accession>
<evidence type="ECO:0000256" key="2">
    <source>
        <dbReference type="ARBA" id="ARBA00022448"/>
    </source>
</evidence>
<keyword evidence="6 10" id="KW-1133">Transmembrane helix</keyword>
<dbReference type="RefSeq" id="WP_093204638.1">
    <property type="nucleotide sequence ID" value="NZ_FNGS01000006.1"/>
</dbReference>
<feature type="transmembrane region" description="Helical" evidence="10">
    <location>
        <begin position="255"/>
        <end position="276"/>
    </location>
</feature>
<dbReference type="STRING" id="563176.SAMN04488090_3312"/>
<feature type="transmembrane region" description="Helical" evidence="10">
    <location>
        <begin position="62"/>
        <end position="82"/>
    </location>
</feature>
<keyword evidence="7" id="KW-0406">Ion transport</keyword>
<feature type="transmembrane region" description="Helical" evidence="10">
    <location>
        <begin position="328"/>
        <end position="355"/>
    </location>
</feature>
<dbReference type="GO" id="GO:0006811">
    <property type="term" value="P:monoatomic ion transport"/>
    <property type="evidence" value="ECO:0007669"/>
    <property type="project" value="UniProtKB-KW"/>
</dbReference>
<name>A0A1G9SVG2_9BACT</name>